<comment type="caution">
    <text evidence="1">The sequence shown here is derived from an EMBL/GenBank/DDBJ whole genome shotgun (WGS) entry which is preliminary data.</text>
</comment>
<name>A0AAD4HS91_9AGAM</name>
<evidence type="ECO:0000313" key="2">
    <source>
        <dbReference type="Proteomes" id="UP001195769"/>
    </source>
</evidence>
<evidence type="ECO:0000313" key="1">
    <source>
        <dbReference type="EMBL" id="KAG1905699.1"/>
    </source>
</evidence>
<organism evidence="1 2">
    <name type="scientific">Suillus fuscotomentosus</name>
    <dbReference type="NCBI Taxonomy" id="1912939"/>
    <lineage>
        <taxon>Eukaryota</taxon>
        <taxon>Fungi</taxon>
        <taxon>Dikarya</taxon>
        <taxon>Basidiomycota</taxon>
        <taxon>Agaricomycotina</taxon>
        <taxon>Agaricomycetes</taxon>
        <taxon>Agaricomycetidae</taxon>
        <taxon>Boletales</taxon>
        <taxon>Suillineae</taxon>
        <taxon>Suillaceae</taxon>
        <taxon>Suillus</taxon>
    </lineage>
</organism>
<sequence>MKQFKFDNYAEEKVGNPHFPFTSKPDWEMVAFLLRLDLSMADIDEFLKLKFVKHTKILPSPPQWKYQVVPMEFPTMKTVHIFYWDTIKCLQLLLSHPMLADSFEFIPWKIYAEAKHAIHIYYGFMTGPASAASSHFGR</sequence>
<gene>
    <name evidence="1" type="ORF">F5891DRAFT_943149</name>
</gene>
<dbReference type="Pfam" id="PF18759">
    <property type="entry name" value="Plavaka"/>
    <property type="match status" value="1"/>
</dbReference>
<dbReference type="EMBL" id="JABBWK010000006">
    <property type="protein sequence ID" value="KAG1905699.1"/>
    <property type="molecule type" value="Genomic_DNA"/>
</dbReference>
<keyword evidence="2" id="KW-1185">Reference proteome</keyword>
<dbReference type="InterPro" id="IPR041078">
    <property type="entry name" value="Plavaka"/>
</dbReference>
<reference evidence="1" key="1">
    <citation type="journal article" date="2020" name="New Phytol.">
        <title>Comparative genomics reveals dynamic genome evolution in host specialist ectomycorrhizal fungi.</title>
        <authorList>
            <person name="Lofgren L.A."/>
            <person name="Nguyen N.H."/>
            <person name="Vilgalys R."/>
            <person name="Ruytinx J."/>
            <person name="Liao H.L."/>
            <person name="Branco S."/>
            <person name="Kuo A."/>
            <person name="LaButti K."/>
            <person name="Lipzen A."/>
            <person name="Andreopoulos W."/>
            <person name="Pangilinan J."/>
            <person name="Riley R."/>
            <person name="Hundley H."/>
            <person name="Na H."/>
            <person name="Barry K."/>
            <person name="Grigoriev I.V."/>
            <person name="Stajich J.E."/>
            <person name="Kennedy P.G."/>
        </authorList>
    </citation>
    <scope>NUCLEOTIDE SEQUENCE</scope>
    <source>
        <strain evidence="1">FC203</strain>
    </source>
</reference>
<dbReference type="Proteomes" id="UP001195769">
    <property type="component" value="Unassembled WGS sequence"/>
</dbReference>
<protein>
    <submittedName>
        <fullName evidence="1">Uncharacterized protein</fullName>
    </submittedName>
</protein>
<proteinExistence type="predicted"/>
<dbReference type="RefSeq" id="XP_041231274.1">
    <property type="nucleotide sequence ID" value="XM_041374465.1"/>
</dbReference>
<dbReference type="AlphaFoldDB" id="A0AAD4HS91"/>
<dbReference type="GeneID" id="64668763"/>
<accession>A0AAD4HS91</accession>